<evidence type="ECO:0008006" key="3">
    <source>
        <dbReference type="Google" id="ProtNLM"/>
    </source>
</evidence>
<organism evidence="1 2">
    <name type="scientific">Periplaneta americana</name>
    <name type="common">American cockroach</name>
    <name type="synonym">Blatta americana</name>
    <dbReference type="NCBI Taxonomy" id="6978"/>
    <lineage>
        <taxon>Eukaryota</taxon>
        <taxon>Metazoa</taxon>
        <taxon>Ecdysozoa</taxon>
        <taxon>Arthropoda</taxon>
        <taxon>Hexapoda</taxon>
        <taxon>Insecta</taxon>
        <taxon>Pterygota</taxon>
        <taxon>Neoptera</taxon>
        <taxon>Polyneoptera</taxon>
        <taxon>Dictyoptera</taxon>
        <taxon>Blattodea</taxon>
        <taxon>Blattoidea</taxon>
        <taxon>Blattidae</taxon>
        <taxon>Blattinae</taxon>
        <taxon>Periplaneta</taxon>
    </lineage>
</organism>
<dbReference type="Proteomes" id="UP001148838">
    <property type="component" value="Unassembled WGS sequence"/>
</dbReference>
<accession>A0ABQ8TYS4</accession>
<protein>
    <recommendedName>
        <fullName evidence="3">RNA-directed DNA polymerase from mobile element jockey</fullName>
    </recommendedName>
</protein>
<evidence type="ECO:0000313" key="2">
    <source>
        <dbReference type="Proteomes" id="UP001148838"/>
    </source>
</evidence>
<gene>
    <name evidence="1" type="ORF">ANN_03352</name>
</gene>
<reference evidence="1 2" key="1">
    <citation type="journal article" date="2022" name="Allergy">
        <title>Genome assembly and annotation of Periplaneta americana reveal a comprehensive cockroach allergen profile.</title>
        <authorList>
            <person name="Wang L."/>
            <person name="Xiong Q."/>
            <person name="Saelim N."/>
            <person name="Wang L."/>
            <person name="Nong W."/>
            <person name="Wan A.T."/>
            <person name="Shi M."/>
            <person name="Liu X."/>
            <person name="Cao Q."/>
            <person name="Hui J.H.L."/>
            <person name="Sookrung N."/>
            <person name="Leung T.F."/>
            <person name="Tungtrongchitr A."/>
            <person name="Tsui S.K.W."/>
        </authorList>
    </citation>
    <scope>NUCLEOTIDE SEQUENCE [LARGE SCALE GENOMIC DNA]</scope>
    <source>
        <strain evidence="1">PWHHKU_190912</strain>
    </source>
</reference>
<comment type="caution">
    <text evidence="1">The sequence shown here is derived from an EMBL/GenBank/DDBJ whole genome shotgun (WGS) entry which is preliminary data.</text>
</comment>
<name>A0ABQ8TYS4_PERAM</name>
<keyword evidence="2" id="KW-1185">Reference proteome</keyword>
<dbReference type="EMBL" id="JAJSOF020000001">
    <property type="protein sequence ID" value="KAJ4451874.1"/>
    <property type="molecule type" value="Genomic_DNA"/>
</dbReference>
<proteinExistence type="predicted"/>
<sequence>MAGLCEGGNEPPVSLKASIRSQIGLDCSMLLYTSLVRSLLTYAAPVWGTANKTHMHRLQVLQNKFLRTATNAPWFRAGARVEGSGDAANEVARASSSWGMCCGVERRDGDRGREAAVMRLRLRGEIQRSFRKHHPLGI</sequence>
<evidence type="ECO:0000313" key="1">
    <source>
        <dbReference type="EMBL" id="KAJ4451874.1"/>
    </source>
</evidence>